<accession>A0ABN6TJJ1</accession>
<keyword evidence="2" id="KW-1185">Reference proteome</keyword>
<organism evidence="1 2">
    <name type="scientific">Massilia varians</name>
    <dbReference type="NCBI Taxonomy" id="457921"/>
    <lineage>
        <taxon>Bacteria</taxon>
        <taxon>Pseudomonadati</taxon>
        <taxon>Pseudomonadota</taxon>
        <taxon>Betaproteobacteria</taxon>
        <taxon>Burkholderiales</taxon>
        <taxon>Oxalobacteraceae</taxon>
        <taxon>Telluria group</taxon>
        <taxon>Massilia</taxon>
    </lineage>
</organism>
<name>A0ABN6TJJ1_9BURK</name>
<dbReference type="Proteomes" id="UP001163336">
    <property type="component" value="Chromosome"/>
</dbReference>
<evidence type="ECO:0000313" key="1">
    <source>
        <dbReference type="EMBL" id="BDT61295.1"/>
    </source>
</evidence>
<dbReference type="EMBL" id="AP026966">
    <property type="protein sequence ID" value="BDT61295.1"/>
    <property type="molecule type" value="Genomic_DNA"/>
</dbReference>
<reference evidence="1" key="1">
    <citation type="submission" date="2022-11" db="EMBL/GenBank/DDBJ databases">
        <title>Isolation and characterization of PLA-degrading bacterium Massilia sp. from Antarctic soil.</title>
        <authorList>
            <person name="Sato K."/>
            <person name="Gomez-Fuentes C."/>
            <person name="Ahmad S.A."/>
            <person name="Zulkharnain A."/>
        </authorList>
    </citation>
    <scope>NUCLEOTIDE SEQUENCE</scope>
    <source>
        <strain evidence="1">N-3</strain>
    </source>
</reference>
<evidence type="ECO:0008006" key="3">
    <source>
        <dbReference type="Google" id="ProtNLM"/>
    </source>
</evidence>
<protein>
    <recommendedName>
        <fullName evidence="3">Secreted protein</fullName>
    </recommendedName>
</protein>
<evidence type="ECO:0000313" key="2">
    <source>
        <dbReference type="Proteomes" id="UP001163336"/>
    </source>
</evidence>
<proteinExistence type="predicted"/>
<sequence length="63" mass="6859">MLIHQQMVFAAEFAAIGWVSARVLASSKCRYAYSVNANSIPHDLVVLSEPSKNRLVDTLPNAG</sequence>
<gene>
    <name evidence="1" type="ORF">MasN3_47890</name>
</gene>